<dbReference type="PANTHER" id="PTHR45980">
    <property type="match status" value="1"/>
</dbReference>
<dbReference type="InterPro" id="IPR041517">
    <property type="entry name" value="DEGP_PDZ"/>
</dbReference>
<reference evidence="5" key="1">
    <citation type="submission" date="2014-09" db="EMBL/GenBank/DDBJ databases">
        <authorList>
            <person name="Magalhaes I.L.F."/>
            <person name="Oliveira U."/>
            <person name="Santos F.R."/>
            <person name="Vidigal T.H.D.A."/>
            <person name="Brescovit A.D."/>
            <person name="Santos A.J."/>
        </authorList>
    </citation>
    <scope>NUCLEOTIDE SEQUENCE</scope>
    <source>
        <tissue evidence="5">Shoot tissue taken approximately 20 cm above the soil surface</tissue>
    </source>
</reference>
<dbReference type="AlphaFoldDB" id="A0A0A9EC75"/>
<evidence type="ECO:0000259" key="4">
    <source>
        <dbReference type="Pfam" id="PF17815"/>
    </source>
</evidence>
<proteinExistence type="predicted"/>
<name>A0A0A9EC75_ARUDO</name>
<feature type="domain" description="Protease Do-like PDZ" evidence="4">
    <location>
        <begin position="1"/>
        <end position="47"/>
    </location>
</feature>
<reference evidence="5" key="2">
    <citation type="journal article" date="2015" name="Data Brief">
        <title>Shoot transcriptome of the giant reed, Arundo donax.</title>
        <authorList>
            <person name="Barrero R.A."/>
            <person name="Guerrero F.D."/>
            <person name="Moolhuijzen P."/>
            <person name="Goolsby J.A."/>
            <person name="Tidwell J."/>
            <person name="Bellgard S.E."/>
            <person name="Bellgard M.I."/>
        </authorList>
    </citation>
    <scope>NUCLEOTIDE SEQUENCE</scope>
    <source>
        <tissue evidence="5">Shoot tissue taken approximately 20 cm above the soil surface</tissue>
    </source>
</reference>
<sequence length="50" mass="5665">MVEQCDEEFLKFDLDYDQVVVLETKTAKAATQDILTTHCIPSAMSEDLKT</sequence>
<evidence type="ECO:0000313" key="5">
    <source>
        <dbReference type="EMBL" id="JAD98359.1"/>
    </source>
</evidence>
<dbReference type="Pfam" id="PF17815">
    <property type="entry name" value="PDZ_3"/>
    <property type="match status" value="1"/>
</dbReference>
<evidence type="ECO:0000256" key="2">
    <source>
        <dbReference type="ARBA" id="ARBA00022801"/>
    </source>
</evidence>
<organism evidence="5">
    <name type="scientific">Arundo donax</name>
    <name type="common">Giant reed</name>
    <name type="synonym">Donax arundinaceus</name>
    <dbReference type="NCBI Taxonomy" id="35708"/>
    <lineage>
        <taxon>Eukaryota</taxon>
        <taxon>Viridiplantae</taxon>
        <taxon>Streptophyta</taxon>
        <taxon>Embryophyta</taxon>
        <taxon>Tracheophyta</taxon>
        <taxon>Spermatophyta</taxon>
        <taxon>Magnoliopsida</taxon>
        <taxon>Liliopsida</taxon>
        <taxon>Poales</taxon>
        <taxon>Poaceae</taxon>
        <taxon>PACMAD clade</taxon>
        <taxon>Arundinoideae</taxon>
        <taxon>Arundineae</taxon>
        <taxon>Arundo</taxon>
    </lineage>
</organism>
<dbReference type="GO" id="GO:0004252">
    <property type="term" value="F:serine-type endopeptidase activity"/>
    <property type="evidence" value="ECO:0007669"/>
    <property type="project" value="TreeGrafter"/>
</dbReference>
<accession>A0A0A9EC75</accession>
<dbReference type="Gene3D" id="3.20.190.20">
    <property type="match status" value="1"/>
</dbReference>
<keyword evidence="1" id="KW-0645">Protease</keyword>
<protein>
    <recommendedName>
        <fullName evidence="4">Protease Do-like PDZ domain-containing protein</fullName>
    </recommendedName>
</protein>
<evidence type="ECO:0000256" key="1">
    <source>
        <dbReference type="ARBA" id="ARBA00022670"/>
    </source>
</evidence>
<keyword evidence="3" id="KW-0720">Serine protease</keyword>
<evidence type="ECO:0000256" key="3">
    <source>
        <dbReference type="ARBA" id="ARBA00022825"/>
    </source>
</evidence>
<dbReference type="GO" id="GO:0006508">
    <property type="term" value="P:proteolysis"/>
    <property type="evidence" value="ECO:0007669"/>
    <property type="project" value="UniProtKB-KW"/>
</dbReference>
<dbReference type="InterPro" id="IPR046449">
    <property type="entry name" value="DEGP_PDZ_sf"/>
</dbReference>
<dbReference type="EMBL" id="GBRH01199536">
    <property type="protein sequence ID" value="JAD98359.1"/>
    <property type="molecule type" value="Transcribed_RNA"/>
</dbReference>
<keyword evidence="2" id="KW-0378">Hydrolase</keyword>
<dbReference type="PANTHER" id="PTHR45980:SF20">
    <property type="entry name" value="OS06G0234100 PROTEIN"/>
    <property type="match status" value="1"/>
</dbReference>